<protein>
    <submittedName>
        <fullName evidence="2">T9SS type A sorting domain-containing protein</fullName>
    </submittedName>
</protein>
<dbReference type="InterPro" id="IPR043504">
    <property type="entry name" value="Peptidase_S1_PA_chymotrypsin"/>
</dbReference>
<dbReference type="GO" id="GO:0006508">
    <property type="term" value="P:proteolysis"/>
    <property type="evidence" value="ECO:0007669"/>
    <property type="project" value="InterPro"/>
</dbReference>
<dbReference type="InterPro" id="IPR009003">
    <property type="entry name" value="Peptidase_S1_PA"/>
</dbReference>
<dbReference type="SUPFAM" id="SSF50494">
    <property type="entry name" value="Trypsin-like serine proteases"/>
    <property type="match status" value="1"/>
</dbReference>
<dbReference type="GO" id="GO:0004252">
    <property type="term" value="F:serine-type endopeptidase activity"/>
    <property type="evidence" value="ECO:0007669"/>
    <property type="project" value="InterPro"/>
</dbReference>
<evidence type="ECO:0000313" key="2">
    <source>
        <dbReference type="EMBL" id="QGY42508.1"/>
    </source>
</evidence>
<dbReference type="Proteomes" id="UP000428260">
    <property type="component" value="Chromosome"/>
</dbReference>
<proteinExistence type="predicted"/>
<sequence>MLFMRIILMILAGIFLFEYSSVGQISQGGKPLEFLGLKSAKIPVERMPDLDNDILLKQAIGEYNNSVQLKPFRFATSFEVNYTVANSGVWTTANDGTQIWRLNIVSEGAKSLNLIFSSFNLPAGARLFLFNENTKHVLGAFTSFNNKSTGKFAVMPVAGDEITVQYEIPAGYDPDETFAVSRVNHDFAGIIKSDDRRPFYPTVAGSCNIDVNCEIGKDWSDVRDAACRLIVNGTEVCSGTLINNTAEDETPYVISAAHCYDRWEYAETTIYAFNYESPYCSPLDGDPSNSVSGAIMKARFDSLDFALAEMSLVPPPEYRPYYVGWDKSGTMSDTAVAIHHPWGDIKKISFDYDKPGFSDFNSHYVDNAFIKVGRWDEGVTESGSSGGGLFNRNKNLIGTLTGGSAKCEKPIDDYFARFDMAWDYKSDITKQLKHWLDPEETGASYVYGKRFYQEEELCGAFTNLTDEDEHQLRTITVDGDFSGYWGGTNDAGITEVVEKFSIDGAETIQGVSLGVGRVYDTGSGGKVVIKVYNGTNLPGQLLYSQSVDLDFFVEDAMNYIGFESDVQPDGNFYIGFELENMSSTDTFAVYQSVRETDSVNFFYFKSGSMWYNFANINPDGYSASNVFEVVACNIYGESDEPHVVDDPLQIAVYPNPTNSYFTLETGTEISLKNISVFNLLGQQVEVIYSNQQEKKIRIDLWGNVAGVYFVRFNNGKKFVTKKISYFPW</sequence>
<dbReference type="PANTHER" id="PTHR36234">
    <property type="entry name" value="LYSYL ENDOPEPTIDASE"/>
    <property type="match status" value="1"/>
</dbReference>
<feature type="domain" description="Secretion system C-terminal sorting" evidence="1">
    <location>
        <begin position="652"/>
        <end position="723"/>
    </location>
</feature>
<dbReference type="EMBL" id="CP046401">
    <property type="protein sequence ID" value="QGY42508.1"/>
    <property type="molecule type" value="Genomic_DNA"/>
</dbReference>
<dbReference type="AlphaFoldDB" id="A0A6I6JN68"/>
<dbReference type="Gene3D" id="2.40.10.10">
    <property type="entry name" value="Trypsin-like serine proteases"/>
    <property type="match status" value="2"/>
</dbReference>
<dbReference type="NCBIfam" id="TIGR04183">
    <property type="entry name" value="Por_Secre_tail"/>
    <property type="match status" value="1"/>
</dbReference>
<accession>A0A6I6JN68</accession>
<gene>
    <name evidence="2" type="ORF">GM418_02215</name>
</gene>
<evidence type="ECO:0000259" key="1">
    <source>
        <dbReference type="Pfam" id="PF18962"/>
    </source>
</evidence>
<dbReference type="InterPro" id="IPR018114">
    <property type="entry name" value="TRYPSIN_HIS"/>
</dbReference>
<dbReference type="InterPro" id="IPR026444">
    <property type="entry name" value="Secre_tail"/>
</dbReference>
<keyword evidence="3" id="KW-1185">Reference proteome</keyword>
<dbReference type="PROSITE" id="PS00134">
    <property type="entry name" value="TRYPSIN_HIS"/>
    <property type="match status" value="1"/>
</dbReference>
<evidence type="ECO:0000313" key="3">
    <source>
        <dbReference type="Proteomes" id="UP000428260"/>
    </source>
</evidence>
<dbReference type="Pfam" id="PF18962">
    <property type="entry name" value="Por_Secre_tail"/>
    <property type="match status" value="1"/>
</dbReference>
<name>A0A6I6JN68_9BACT</name>
<dbReference type="PANTHER" id="PTHR36234:SF5">
    <property type="entry name" value="LYSYL ENDOPEPTIDASE"/>
    <property type="match status" value="1"/>
</dbReference>
<reference evidence="2 3" key="1">
    <citation type="submission" date="2019-11" db="EMBL/GenBank/DDBJ databases">
        <authorList>
            <person name="Zheng R.K."/>
            <person name="Sun C.M."/>
        </authorList>
    </citation>
    <scope>NUCLEOTIDE SEQUENCE [LARGE SCALE GENOMIC DNA]</scope>
    <source>
        <strain evidence="2 3">WC007</strain>
    </source>
</reference>
<organism evidence="2 3">
    <name type="scientific">Maribellus comscasis</name>
    <dbReference type="NCBI Taxonomy" id="2681766"/>
    <lineage>
        <taxon>Bacteria</taxon>
        <taxon>Pseudomonadati</taxon>
        <taxon>Bacteroidota</taxon>
        <taxon>Bacteroidia</taxon>
        <taxon>Marinilabiliales</taxon>
        <taxon>Prolixibacteraceae</taxon>
        <taxon>Maribellus</taxon>
    </lineage>
</organism>
<dbReference type="KEGG" id="mcos:GM418_02215"/>